<keyword evidence="3" id="KW-1185">Reference proteome</keyword>
<dbReference type="PROSITE" id="PS51257">
    <property type="entry name" value="PROKAR_LIPOPROTEIN"/>
    <property type="match status" value="1"/>
</dbReference>
<name>A0A7H0EX95_9CYAN</name>
<evidence type="ECO:0000313" key="3">
    <source>
        <dbReference type="Proteomes" id="UP000516013"/>
    </source>
</evidence>
<feature type="region of interest" description="Disordered" evidence="1">
    <location>
        <begin position="38"/>
        <end position="60"/>
    </location>
</feature>
<dbReference type="AlphaFoldDB" id="A0A7H0EX95"/>
<proteinExistence type="predicted"/>
<organism evidence="2 3">
    <name type="scientific">Cylindrospermopsis curvispora GIHE-G1</name>
    <dbReference type="NCBI Taxonomy" id="2666332"/>
    <lineage>
        <taxon>Bacteria</taxon>
        <taxon>Bacillati</taxon>
        <taxon>Cyanobacteriota</taxon>
        <taxon>Cyanophyceae</taxon>
        <taxon>Nostocales</taxon>
        <taxon>Aphanizomenonaceae</taxon>
        <taxon>Cylindrospermopsis</taxon>
    </lineage>
</organism>
<evidence type="ECO:0000256" key="1">
    <source>
        <dbReference type="SAM" id="MobiDB-lite"/>
    </source>
</evidence>
<protein>
    <submittedName>
        <fullName evidence="2">Uncharacterized protein</fullName>
    </submittedName>
</protein>
<gene>
    <name evidence="2" type="ORF">IAR63_10795</name>
</gene>
<reference evidence="2 3" key="1">
    <citation type="submission" date="2020-08" db="EMBL/GenBank/DDBJ databases">
        <title>Complete genome sequence of Raphidiopsis curvispora isolated from drinking water reservoir in South Korea.</title>
        <authorList>
            <person name="Jeong J."/>
        </authorList>
    </citation>
    <scope>NUCLEOTIDE SEQUENCE [LARGE SCALE GENOMIC DNA]</scope>
    <source>
        <strain evidence="2 3">GIHE-G1</strain>
    </source>
</reference>
<dbReference type="RefSeq" id="WP_187705268.1">
    <property type="nucleotide sequence ID" value="NZ_CP060822.1"/>
</dbReference>
<accession>A0A7H0EX95</accession>
<dbReference type="EMBL" id="CP060822">
    <property type="protein sequence ID" value="QNP28411.1"/>
    <property type="molecule type" value="Genomic_DNA"/>
</dbReference>
<evidence type="ECO:0000313" key="2">
    <source>
        <dbReference type="EMBL" id="QNP28411.1"/>
    </source>
</evidence>
<dbReference type="KEGG" id="ccur:IAR63_10795"/>
<sequence>MIIKSPGHLKFTVITFTLAMLGLLGGCLGLTVSFDSQTSDSMSQAPEKSPLLENDTATPAPQLQQVEPKTIRISERTLEKNKFGNLRISNKTYQPIRLALLLRHSPSSPSGKKGIIPAHWDFAPQEGSQGGLILSLPEGSLKLEKGDILVAFAQDGSRRYWGPYIVGETSAPLWDPKTGEWQLTLVP</sequence>
<dbReference type="Proteomes" id="UP000516013">
    <property type="component" value="Chromosome"/>
</dbReference>